<protein>
    <submittedName>
        <fullName evidence="1">1208_t:CDS:1</fullName>
    </submittedName>
</protein>
<dbReference type="Proteomes" id="UP000789920">
    <property type="component" value="Unassembled WGS sequence"/>
</dbReference>
<feature type="non-terminal residue" evidence="1">
    <location>
        <position position="1"/>
    </location>
</feature>
<feature type="non-terminal residue" evidence="1">
    <location>
        <position position="53"/>
    </location>
</feature>
<keyword evidence="2" id="KW-1185">Reference proteome</keyword>
<comment type="caution">
    <text evidence="1">The sequence shown here is derived from an EMBL/GenBank/DDBJ whole genome shotgun (WGS) entry which is preliminary data.</text>
</comment>
<dbReference type="EMBL" id="CAJVQC010173188">
    <property type="protein sequence ID" value="CAG8850899.1"/>
    <property type="molecule type" value="Genomic_DNA"/>
</dbReference>
<evidence type="ECO:0000313" key="1">
    <source>
        <dbReference type="EMBL" id="CAG8850899.1"/>
    </source>
</evidence>
<name>A0ACA9SWW2_9GLOM</name>
<proteinExistence type="predicted"/>
<sequence length="53" mass="6077">GLSSPHKTNNKRAINLGLSLSEKDEDIEFYVNKVLAYIAWLLEEAQRLEESEN</sequence>
<organism evidence="1 2">
    <name type="scientific">Racocetra persica</name>
    <dbReference type="NCBI Taxonomy" id="160502"/>
    <lineage>
        <taxon>Eukaryota</taxon>
        <taxon>Fungi</taxon>
        <taxon>Fungi incertae sedis</taxon>
        <taxon>Mucoromycota</taxon>
        <taxon>Glomeromycotina</taxon>
        <taxon>Glomeromycetes</taxon>
        <taxon>Diversisporales</taxon>
        <taxon>Gigasporaceae</taxon>
        <taxon>Racocetra</taxon>
    </lineage>
</organism>
<gene>
    <name evidence="1" type="ORF">RPERSI_LOCUS36314</name>
</gene>
<accession>A0ACA9SWW2</accession>
<evidence type="ECO:0000313" key="2">
    <source>
        <dbReference type="Proteomes" id="UP000789920"/>
    </source>
</evidence>
<reference evidence="1" key="1">
    <citation type="submission" date="2021-06" db="EMBL/GenBank/DDBJ databases">
        <authorList>
            <person name="Kallberg Y."/>
            <person name="Tangrot J."/>
            <person name="Rosling A."/>
        </authorList>
    </citation>
    <scope>NUCLEOTIDE SEQUENCE</scope>
    <source>
        <strain evidence="1">MA461A</strain>
    </source>
</reference>